<dbReference type="FunFam" id="2.10.60.10:FF:000003">
    <property type="entry name" value="lymphocyte antigen 6E isoform X1"/>
    <property type="match status" value="1"/>
</dbReference>
<comment type="subcellular location">
    <subcellularLocation>
        <location evidence="1">Membrane</location>
        <topology evidence="1">Lipid-anchor</topology>
        <topology evidence="1">GPI-anchor</topology>
    </subcellularLocation>
</comment>
<dbReference type="InterPro" id="IPR018363">
    <property type="entry name" value="CD59_antigen_CS"/>
</dbReference>
<feature type="domain" description="Snake toxin/toxin-like" evidence="6">
    <location>
        <begin position="60"/>
        <end position="134"/>
    </location>
</feature>
<dbReference type="PROSITE" id="PS00983">
    <property type="entry name" value="LY6_UPAR"/>
    <property type="match status" value="1"/>
</dbReference>
<keyword evidence="2" id="KW-0336">GPI-anchor</keyword>
<evidence type="ECO:0000256" key="5">
    <source>
        <dbReference type="SAM" id="SignalP"/>
    </source>
</evidence>
<keyword evidence="2" id="KW-0325">Glycoprotein</keyword>
<dbReference type="GO" id="GO:0035473">
    <property type="term" value="F:lipase binding"/>
    <property type="evidence" value="ECO:0007669"/>
    <property type="project" value="TreeGrafter"/>
</dbReference>
<dbReference type="Proteomes" id="UP000593571">
    <property type="component" value="Unassembled WGS sequence"/>
</dbReference>
<proteinExistence type="predicted"/>
<dbReference type="AlphaFoldDB" id="A0A7J8C1T6"/>
<protein>
    <submittedName>
        <fullName evidence="7">Glycosylphosphatidylinositol anchored high density lipoprotein binding protein 1</fullName>
    </submittedName>
</protein>
<organism evidence="7 8">
    <name type="scientific">Rousettus aegyptiacus</name>
    <name type="common">Egyptian fruit bat</name>
    <name type="synonym">Pteropus aegyptiacus</name>
    <dbReference type="NCBI Taxonomy" id="9407"/>
    <lineage>
        <taxon>Eukaryota</taxon>
        <taxon>Metazoa</taxon>
        <taxon>Chordata</taxon>
        <taxon>Craniata</taxon>
        <taxon>Vertebrata</taxon>
        <taxon>Euteleostomi</taxon>
        <taxon>Mammalia</taxon>
        <taxon>Eutheria</taxon>
        <taxon>Laurasiatheria</taxon>
        <taxon>Chiroptera</taxon>
        <taxon>Yinpterochiroptera</taxon>
        <taxon>Pteropodoidea</taxon>
        <taxon>Pteropodidae</taxon>
        <taxon>Rousettinae</taxon>
        <taxon>Rousettus</taxon>
    </lineage>
</organism>
<accession>A0A7J8C1T6</accession>
<dbReference type="EMBL" id="JACASE010000015">
    <property type="protein sequence ID" value="KAF6404828.1"/>
    <property type="molecule type" value="Genomic_DNA"/>
</dbReference>
<comment type="caution">
    <text evidence="7">The sequence shown here is derived from an EMBL/GenBank/DDBJ whole genome shotgun (WGS) entry which is preliminary data.</text>
</comment>
<keyword evidence="3 5" id="KW-0732">Signal</keyword>
<feature type="chain" id="PRO_5029732357" evidence="5">
    <location>
        <begin position="21"/>
        <end position="172"/>
    </location>
</feature>
<dbReference type="GO" id="GO:0005886">
    <property type="term" value="C:plasma membrane"/>
    <property type="evidence" value="ECO:0007669"/>
    <property type="project" value="TreeGrafter"/>
</dbReference>
<evidence type="ECO:0000256" key="1">
    <source>
        <dbReference type="ARBA" id="ARBA00004589"/>
    </source>
</evidence>
<gene>
    <name evidence="7" type="ORF">HJG63_005826</name>
</gene>
<keyword evidence="2" id="KW-0472">Membrane</keyword>
<feature type="region of interest" description="Disordered" evidence="4">
    <location>
        <begin position="19"/>
        <end position="52"/>
    </location>
</feature>
<dbReference type="GO" id="GO:0070328">
    <property type="term" value="P:triglyceride homeostasis"/>
    <property type="evidence" value="ECO:0007669"/>
    <property type="project" value="TreeGrafter"/>
</dbReference>
<evidence type="ECO:0000313" key="7">
    <source>
        <dbReference type="EMBL" id="KAF6404828.1"/>
    </source>
</evidence>
<dbReference type="Pfam" id="PF00087">
    <property type="entry name" value="Toxin_TOLIP"/>
    <property type="match status" value="1"/>
</dbReference>
<dbReference type="GO" id="GO:0035478">
    <property type="term" value="F:chylomicron binding"/>
    <property type="evidence" value="ECO:0007669"/>
    <property type="project" value="TreeGrafter"/>
</dbReference>
<dbReference type="CDD" id="cd23575">
    <property type="entry name" value="TFP_LU_ECD_GPIHBP1"/>
    <property type="match status" value="1"/>
</dbReference>
<keyword evidence="8" id="KW-1185">Reference proteome</keyword>
<name>A0A7J8C1T6_ROUAE</name>
<evidence type="ECO:0000256" key="4">
    <source>
        <dbReference type="SAM" id="MobiDB-lite"/>
    </source>
</evidence>
<reference evidence="7 8" key="1">
    <citation type="journal article" date="2020" name="Nature">
        <title>Six reference-quality genomes reveal evolution of bat adaptations.</title>
        <authorList>
            <person name="Jebb D."/>
            <person name="Huang Z."/>
            <person name="Pippel M."/>
            <person name="Hughes G.M."/>
            <person name="Lavrichenko K."/>
            <person name="Devanna P."/>
            <person name="Winkler S."/>
            <person name="Jermiin L.S."/>
            <person name="Skirmuntt E.C."/>
            <person name="Katzourakis A."/>
            <person name="Burkitt-Gray L."/>
            <person name="Ray D.A."/>
            <person name="Sullivan K.A.M."/>
            <person name="Roscito J.G."/>
            <person name="Kirilenko B.M."/>
            <person name="Davalos L.M."/>
            <person name="Corthals A.P."/>
            <person name="Power M.L."/>
            <person name="Jones G."/>
            <person name="Ransome R.D."/>
            <person name="Dechmann D.K.N."/>
            <person name="Locatelli A.G."/>
            <person name="Puechmaille S.J."/>
            <person name="Fedrigo O."/>
            <person name="Jarvis E.D."/>
            <person name="Hiller M."/>
            <person name="Vernes S.C."/>
            <person name="Myers E.W."/>
            <person name="Teeling E.C."/>
        </authorList>
    </citation>
    <scope>NUCLEOTIDE SEQUENCE [LARGE SCALE GENOMIC DNA]</scope>
    <source>
        <strain evidence="7">MRouAeg1</strain>
        <tissue evidence="7">Muscle</tissue>
    </source>
</reference>
<evidence type="ECO:0000313" key="8">
    <source>
        <dbReference type="Proteomes" id="UP000593571"/>
    </source>
</evidence>
<dbReference type="InterPro" id="IPR035076">
    <property type="entry name" value="Toxin/TOLIP"/>
</dbReference>
<dbReference type="GO" id="GO:0098552">
    <property type="term" value="C:side of membrane"/>
    <property type="evidence" value="ECO:0007669"/>
    <property type="project" value="UniProtKB-KW"/>
</dbReference>
<dbReference type="PANTHER" id="PTHR16983:SF12">
    <property type="entry name" value="GLYCOSYLPHOSPHATIDYLINOSITOL-ANCHORED HIGH DENSITY LIPOPROTEIN-BINDING PROTEIN 1"/>
    <property type="match status" value="1"/>
</dbReference>
<dbReference type="Gene3D" id="2.10.60.10">
    <property type="entry name" value="CD59"/>
    <property type="match status" value="1"/>
</dbReference>
<feature type="compositionally biased region" description="Acidic residues" evidence="4">
    <location>
        <begin position="25"/>
        <end position="49"/>
    </location>
</feature>
<feature type="signal peptide" evidence="5">
    <location>
        <begin position="1"/>
        <end position="20"/>
    </location>
</feature>
<evidence type="ECO:0000259" key="6">
    <source>
        <dbReference type="Pfam" id="PF00087"/>
    </source>
</evidence>
<evidence type="ECO:0000256" key="2">
    <source>
        <dbReference type="ARBA" id="ARBA00022622"/>
    </source>
</evidence>
<dbReference type="InterPro" id="IPR045860">
    <property type="entry name" value="Snake_toxin-like_sf"/>
</dbReference>
<sequence length="172" mass="17804">MEVLTALLLALLLCRQPGRGRTQDEDNGEDLGMDSYEDGEDDEDGEDQEAGVMAGRGPPQCYSCQSLHSGEGCSRVQSCPPGRAVCKTLISQGDTGSGPLTTYSGWCVDTCQPLAKEVGKILMTVTCCQTALCNVPPWQGPEGSGAGSPRGPETLATALLLSLLPGLLGAGS</sequence>
<dbReference type="SUPFAM" id="SSF57302">
    <property type="entry name" value="Snake toxin-like"/>
    <property type="match status" value="1"/>
</dbReference>
<evidence type="ECO:0000256" key="3">
    <source>
        <dbReference type="ARBA" id="ARBA00022729"/>
    </source>
</evidence>
<keyword evidence="7" id="KW-0449">Lipoprotein</keyword>
<dbReference type="GO" id="GO:0030550">
    <property type="term" value="F:acetylcholine receptor inhibitor activity"/>
    <property type="evidence" value="ECO:0007669"/>
    <property type="project" value="TreeGrafter"/>
</dbReference>
<dbReference type="PANTHER" id="PTHR16983">
    <property type="entry name" value="UPAR/LY6 DOMAIN-CONTAINING PROTEIN"/>
    <property type="match status" value="1"/>
</dbReference>
<dbReference type="InterPro" id="IPR051110">
    <property type="entry name" value="Ly-6/neurotoxin-like_GPI-ap"/>
</dbReference>